<dbReference type="Proteomes" id="UP000284824">
    <property type="component" value="Unassembled WGS sequence"/>
</dbReference>
<sequence length="123" mass="12862">MITARSAIVRTKVFRMSSGLEIDRDSVERYATAMRVHGEDYAAALERLRERGVGGASWGGAGGLLSMLLGPYAEATALGLEAMTGISGAMGDTGNGLSLASANTREGERAGVDQARALADRWT</sequence>
<protein>
    <recommendedName>
        <fullName evidence="3">Excreted virulence factor EspC (Type VII ESX diderm)</fullName>
    </recommendedName>
</protein>
<reference evidence="1 2" key="1">
    <citation type="submission" date="2019-01" db="EMBL/GenBank/DDBJ databases">
        <title>Sequencing the genomes of 1000 actinobacteria strains.</title>
        <authorList>
            <person name="Klenk H.-P."/>
        </authorList>
    </citation>
    <scope>NUCLEOTIDE SEQUENCE [LARGE SCALE GENOMIC DNA]</scope>
    <source>
        <strain evidence="1 2">DSM 43925</strain>
    </source>
</reference>
<keyword evidence="2" id="KW-1185">Reference proteome</keyword>
<evidence type="ECO:0008006" key="3">
    <source>
        <dbReference type="Google" id="ProtNLM"/>
    </source>
</evidence>
<comment type="caution">
    <text evidence="1">The sequence shown here is derived from an EMBL/GenBank/DDBJ whole genome shotgun (WGS) entry which is preliminary data.</text>
</comment>
<evidence type="ECO:0000313" key="2">
    <source>
        <dbReference type="Proteomes" id="UP000284824"/>
    </source>
</evidence>
<accession>A0A438MBF1</accession>
<evidence type="ECO:0000313" key="1">
    <source>
        <dbReference type="EMBL" id="RVX43063.1"/>
    </source>
</evidence>
<dbReference type="AlphaFoldDB" id="A0A438MBF1"/>
<organism evidence="1 2">
    <name type="scientific">Nonomuraea polychroma</name>
    <dbReference type="NCBI Taxonomy" id="46176"/>
    <lineage>
        <taxon>Bacteria</taxon>
        <taxon>Bacillati</taxon>
        <taxon>Actinomycetota</taxon>
        <taxon>Actinomycetes</taxon>
        <taxon>Streptosporangiales</taxon>
        <taxon>Streptosporangiaceae</taxon>
        <taxon>Nonomuraea</taxon>
    </lineage>
</organism>
<gene>
    <name evidence="1" type="ORF">EDD27_5732</name>
</gene>
<proteinExistence type="predicted"/>
<dbReference type="EMBL" id="SAUN01000001">
    <property type="protein sequence ID" value="RVX43063.1"/>
    <property type="molecule type" value="Genomic_DNA"/>
</dbReference>
<name>A0A438MBF1_9ACTN</name>